<dbReference type="InterPro" id="IPR001077">
    <property type="entry name" value="COMT_C"/>
</dbReference>
<comment type="caution">
    <text evidence="7">The sequence shown here is derived from an EMBL/GenBank/DDBJ whole genome shotgun (WGS) entry which is preliminary data.</text>
</comment>
<dbReference type="SUPFAM" id="SSF53335">
    <property type="entry name" value="S-adenosyl-L-methionine-dependent methyltransferases"/>
    <property type="match status" value="1"/>
</dbReference>
<evidence type="ECO:0000256" key="3">
    <source>
        <dbReference type="ARBA" id="ARBA00022691"/>
    </source>
</evidence>
<feature type="active site" description="Proton acceptor" evidence="4">
    <location>
        <position position="247"/>
    </location>
</feature>
<keyword evidence="1" id="KW-0489">Methyltransferase</keyword>
<proteinExistence type="predicted"/>
<evidence type="ECO:0000259" key="5">
    <source>
        <dbReference type="Pfam" id="PF00891"/>
    </source>
</evidence>
<dbReference type="CDD" id="cd02440">
    <property type="entry name" value="AdoMet_MTases"/>
    <property type="match status" value="1"/>
</dbReference>
<dbReference type="EMBL" id="POTW01000040">
    <property type="protein sequence ID" value="PZF82341.1"/>
    <property type="molecule type" value="Genomic_DNA"/>
</dbReference>
<dbReference type="Gene3D" id="3.40.50.150">
    <property type="entry name" value="Vaccinia Virus protein VP39"/>
    <property type="match status" value="1"/>
</dbReference>
<protein>
    <submittedName>
        <fullName evidence="7">ArsR family transcriptional regulator</fullName>
    </submittedName>
</protein>
<evidence type="ECO:0000256" key="4">
    <source>
        <dbReference type="PIRSR" id="PIRSR005739-1"/>
    </source>
</evidence>
<feature type="domain" description="O-methyltransferase C-terminal" evidence="5">
    <location>
        <begin position="171"/>
        <end position="319"/>
    </location>
</feature>
<dbReference type="GO" id="GO:0032259">
    <property type="term" value="P:methylation"/>
    <property type="evidence" value="ECO:0007669"/>
    <property type="project" value="UniProtKB-KW"/>
</dbReference>
<dbReference type="InterPro" id="IPR016461">
    <property type="entry name" value="COMT-like"/>
</dbReference>
<feature type="domain" description="O-methyltransferase dimerisation" evidence="6">
    <location>
        <begin position="10"/>
        <end position="79"/>
    </location>
</feature>
<dbReference type="PIRSF" id="PIRSF005739">
    <property type="entry name" value="O-mtase"/>
    <property type="match status" value="1"/>
</dbReference>
<dbReference type="PANTHER" id="PTHR43712:SF2">
    <property type="entry name" value="O-METHYLTRANSFERASE CICE"/>
    <property type="match status" value="1"/>
</dbReference>
<dbReference type="PROSITE" id="PS51683">
    <property type="entry name" value="SAM_OMT_II"/>
    <property type="match status" value="1"/>
</dbReference>
<name>A0A2W2B4K2_9ACTN</name>
<dbReference type="InterPro" id="IPR036390">
    <property type="entry name" value="WH_DNA-bd_sf"/>
</dbReference>
<dbReference type="InterPro" id="IPR036388">
    <property type="entry name" value="WH-like_DNA-bd_sf"/>
</dbReference>
<sequence length="350" mass="38305">MTPRALISLLYNGSKAVDVLQAALDLRILDALDPGPVTLGELSDRLGLIPGRLYKLLDCLESLGLLEPARPRPGERREYRAVAGLREAVDDVLGPASIERDRDRHPWTVLHGRLPEVLRGDFGMPDEAFSWPPADEAQIASFEQSMAAGLGPFVESFRSNAPRLWGGRERVRLLDVGGGDGTLAARLLPGTPGLTIDVYNLPAIRPLVDRTRSALDCGSRLGFVGGDFLTEPLPTGYDAMSFVRVLHDWPAETAHQLLRRGFQALAPGGRVMISEEFRTPERLARQFFWSYFLIGVDSCSSMLRELSEYAGILDLVGFSDIEILPGPVEILLATKPGTAPGLEQTQPRSE</sequence>
<dbReference type="Pfam" id="PF00891">
    <property type="entry name" value="Methyltransf_2"/>
    <property type="match status" value="1"/>
</dbReference>
<dbReference type="PANTHER" id="PTHR43712">
    <property type="entry name" value="PUTATIVE (AFU_ORTHOLOGUE AFUA_4G14580)-RELATED"/>
    <property type="match status" value="1"/>
</dbReference>
<gene>
    <name evidence="7" type="ORF">C1I92_17085</name>
</gene>
<evidence type="ECO:0000259" key="6">
    <source>
        <dbReference type="Pfam" id="PF08100"/>
    </source>
</evidence>
<dbReference type="GO" id="GO:0008171">
    <property type="term" value="F:O-methyltransferase activity"/>
    <property type="evidence" value="ECO:0007669"/>
    <property type="project" value="InterPro"/>
</dbReference>
<evidence type="ECO:0000313" key="7">
    <source>
        <dbReference type="EMBL" id="PZF82341.1"/>
    </source>
</evidence>
<evidence type="ECO:0000313" key="8">
    <source>
        <dbReference type="Proteomes" id="UP000248764"/>
    </source>
</evidence>
<dbReference type="SUPFAM" id="SSF46785">
    <property type="entry name" value="Winged helix' DNA-binding domain"/>
    <property type="match status" value="1"/>
</dbReference>
<reference evidence="7 8" key="1">
    <citation type="submission" date="2018-01" db="EMBL/GenBank/DDBJ databases">
        <title>Draft genome sequence of Jiangella sp. GTF31.</title>
        <authorList>
            <person name="Sahin N."/>
            <person name="Ay H."/>
            <person name="Saygin H."/>
        </authorList>
    </citation>
    <scope>NUCLEOTIDE SEQUENCE [LARGE SCALE GENOMIC DNA]</scope>
    <source>
        <strain evidence="7 8">GTF31</strain>
    </source>
</reference>
<dbReference type="GO" id="GO:0046983">
    <property type="term" value="F:protein dimerization activity"/>
    <property type="evidence" value="ECO:0007669"/>
    <property type="project" value="InterPro"/>
</dbReference>
<dbReference type="Gene3D" id="1.10.10.10">
    <property type="entry name" value="Winged helix-like DNA-binding domain superfamily/Winged helix DNA-binding domain"/>
    <property type="match status" value="1"/>
</dbReference>
<dbReference type="Proteomes" id="UP000248764">
    <property type="component" value="Unassembled WGS sequence"/>
</dbReference>
<keyword evidence="8" id="KW-1185">Reference proteome</keyword>
<organism evidence="7 8">
    <name type="scientific">Jiangella anatolica</name>
    <dbReference type="NCBI Taxonomy" id="2670374"/>
    <lineage>
        <taxon>Bacteria</taxon>
        <taxon>Bacillati</taxon>
        <taxon>Actinomycetota</taxon>
        <taxon>Actinomycetes</taxon>
        <taxon>Jiangellales</taxon>
        <taxon>Jiangellaceae</taxon>
        <taxon>Jiangella</taxon>
    </lineage>
</organism>
<keyword evidence="3" id="KW-0949">S-adenosyl-L-methionine</keyword>
<keyword evidence="2" id="KW-0808">Transferase</keyword>
<dbReference type="AlphaFoldDB" id="A0A2W2B4K2"/>
<dbReference type="InterPro" id="IPR012967">
    <property type="entry name" value="COMT_dimerisation"/>
</dbReference>
<dbReference type="CDD" id="cd00090">
    <property type="entry name" value="HTH_ARSR"/>
    <property type="match status" value="1"/>
</dbReference>
<dbReference type="InterPro" id="IPR029063">
    <property type="entry name" value="SAM-dependent_MTases_sf"/>
</dbReference>
<dbReference type="RefSeq" id="WP_111255857.1">
    <property type="nucleotide sequence ID" value="NZ_POTW01000040.1"/>
</dbReference>
<accession>A0A2W2B4K2</accession>
<evidence type="ECO:0000256" key="1">
    <source>
        <dbReference type="ARBA" id="ARBA00022603"/>
    </source>
</evidence>
<dbReference type="InterPro" id="IPR011991">
    <property type="entry name" value="ArsR-like_HTH"/>
</dbReference>
<evidence type="ECO:0000256" key="2">
    <source>
        <dbReference type="ARBA" id="ARBA00022679"/>
    </source>
</evidence>
<dbReference type="Pfam" id="PF08100">
    <property type="entry name" value="Dimerisation"/>
    <property type="match status" value="1"/>
</dbReference>